<reference evidence="3 4" key="1">
    <citation type="journal article" date="2021" name="Elife">
        <title>Chloroplast acquisition without the gene transfer in kleptoplastic sea slugs, Plakobranchus ocellatus.</title>
        <authorList>
            <person name="Maeda T."/>
            <person name="Takahashi S."/>
            <person name="Yoshida T."/>
            <person name="Shimamura S."/>
            <person name="Takaki Y."/>
            <person name="Nagai Y."/>
            <person name="Toyoda A."/>
            <person name="Suzuki Y."/>
            <person name="Arimoto A."/>
            <person name="Ishii H."/>
            <person name="Satoh N."/>
            <person name="Nishiyama T."/>
            <person name="Hasebe M."/>
            <person name="Maruyama T."/>
            <person name="Minagawa J."/>
            <person name="Obokata J."/>
            <person name="Shigenobu S."/>
        </authorList>
    </citation>
    <scope>NUCLEOTIDE SEQUENCE [LARGE SCALE GENOMIC DNA]</scope>
</reference>
<evidence type="ECO:0000313" key="4">
    <source>
        <dbReference type="Proteomes" id="UP000735302"/>
    </source>
</evidence>
<dbReference type="InterPro" id="IPR027417">
    <property type="entry name" value="P-loop_NTPase"/>
</dbReference>
<feature type="domain" description="Sulfotransferase" evidence="2">
    <location>
        <begin position="20"/>
        <end position="113"/>
    </location>
</feature>
<dbReference type="InterPro" id="IPR051135">
    <property type="entry name" value="Gal/GlcNAc/GalNAc_ST"/>
</dbReference>
<dbReference type="GO" id="GO:0001517">
    <property type="term" value="F:N-acetylglucosamine 6-O-sulfotransferase activity"/>
    <property type="evidence" value="ECO:0007669"/>
    <property type="project" value="TreeGrafter"/>
</dbReference>
<protein>
    <recommendedName>
        <fullName evidence="2">Sulfotransferase domain-containing protein</fullName>
    </recommendedName>
</protein>
<sequence length="148" mass="16938">MLPDALLCTVINVAGCLALHGRVLTVRYEDLAQDIESITSIIYKFVGLDMLPSVQKFLKQLTSTNARKKNGKIAAKSTFRKDPFKTAYKWRQALPFSLVQSVDKACQELYHELGYVAFQREDELRNMHIPAKFQYYGEDLMTASVLYH</sequence>
<dbReference type="GO" id="GO:0006044">
    <property type="term" value="P:N-acetylglucosamine metabolic process"/>
    <property type="evidence" value="ECO:0007669"/>
    <property type="project" value="TreeGrafter"/>
</dbReference>
<dbReference type="InterPro" id="IPR000863">
    <property type="entry name" value="Sulfotransferase_dom"/>
</dbReference>
<dbReference type="EMBL" id="BLXT01005820">
    <property type="protein sequence ID" value="GFO26343.1"/>
    <property type="molecule type" value="Genomic_DNA"/>
</dbReference>
<name>A0AAV4C4J8_9GAST</name>
<evidence type="ECO:0000256" key="1">
    <source>
        <dbReference type="SAM" id="SignalP"/>
    </source>
</evidence>
<dbReference type="AlphaFoldDB" id="A0AAV4C4J8"/>
<dbReference type="PANTHER" id="PTHR10704:SF44">
    <property type="entry name" value="LD35051P-RELATED"/>
    <property type="match status" value="1"/>
</dbReference>
<keyword evidence="1" id="KW-0732">Signal</keyword>
<dbReference type="SUPFAM" id="SSF52540">
    <property type="entry name" value="P-loop containing nucleoside triphosphate hydrolases"/>
    <property type="match status" value="1"/>
</dbReference>
<evidence type="ECO:0000259" key="2">
    <source>
        <dbReference type="Pfam" id="PF00685"/>
    </source>
</evidence>
<dbReference type="Proteomes" id="UP000735302">
    <property type="component" value="Unassembled WGS sequence"/>
</dbReference>
<feature type="chain" id="PRO_5043439072" description="Sulfotransferase domain-containing protein" evidence="1">
    <location>
        <begin position="19"/>
        <end position="148"/>
    </location>
</feature>
<keyword evidence="4" id="KW-1185">Reference proteome</keyword>
<comment type="caution">
    <text evidence="3">The sequence shown here is derived from an EMBL/GenBank/DDBJ whole genome shotgun (WGS) entry which is preliminary data.</text>
</comment>
<evidence type="ECO:0000313" key="3">
    <source>
        <dbReference type="EMBL" id="GFO26343.1"/>
    </source>
</evidence>
<accession>A0AAV4C4J8</accession>
<proteinExistence type="predicted"/>
<gene>
    <name evidence="3" type="ORF">PoB_005284800</name>
</gene>
<dbReference type="Gene3D" id="3.40.50.300">
    <property type="entry name" value="P-loop containing nucleotide triphosphate hydrolases"/>
    <property type="match status" value="1"/>
</dbReference>
<dbReference type="GO" id="GO:0006790">
    <property type="term" value="P:sulfur compound metabolic process"/>
    <property type="evidence" value="ECO:0007669"/>
    <property type="project" value="TreeGrafter"/>
</dbReference>
<feature type="signal peptide" evidence="1">
    <location>
        <begin position="1"/>
        <end position="18"/>
    </location>
</feature>
<dbReference type="Pfam" id="PF00685">
    <property type="entry name" value="Sulfotransfer_1"/>
    <property type="match status" value="1"/>
</dbReference>
<organism evidence="3 4">
    <name type="scientific">Plakobranchus ocellatus</name>
    <dbReference type="NCBI Taxonomy" id="259542"/>
    <lineage>
        <taxon>Eukaryota</taxon>
        <taxon>Metazoa</taxon>
        <taxon>Spiralia</taxon>
        <taxon>Lophotrochozoa</taxon>
        <taxon>Mollusca</taxon>
        <taxon>Gastropoda</taxon>
        <taxon>Heterobranchia</taxon>
        <taxon>Euthyneura</taxon>
        <taxon>Panpulmonata</taxon>
        <taxon>Sacoglossa</taxon>
        <taxon>Placobranchoidea</taxon>
        <taxon>Plakobranchidae</taxon>
        <taxon>Plakobranchus</taxon>
    </lineage>
</organism>
<dbReference type="PANTHER" id="PTHR10704">
    <property type="entry name" value="CARBOHYDRATE SULFOTRANSFERASE"/>
    <property type="match status" value="1"/>
</dbReference>